<evidence type="ECO:0000259" key="5">
    <source>
        <dbReference type="Pfam" id="PF02518"/>
    </source>
</evidence>
<dbReference type="PANTHER" id="PTHR24421">
    <property type="entry name" value="NITRATE/NITRITE SENSOR PROTEIN NARX-RELATED"/>
    <property type="match status" value="1"/>
</dbReference>
<keyword evidence="4" id="KW-1133">Transmembrane helix</keyword>
<gene>
    <name evidence="6" type="ORF">BKM31_42375</name>
</gene>
<dbReference type="EMBL" id="CP017717">
    <property type="protein sequence ID" value="AQZ67221.1"/>
    <property type="molecule type" value="Genomic_DNA"/>
</dbReference>
<dbReference type="Proteomes" id="UP000190797">
    <property type="component" value="Chromosome"/>
</dbReference>
<dbReference type="InterPro" id="IPR050482">
    <property type="entry name" value="Sensor_HK_TwoCompSys"/>
</dbReference>
<organism evidence="6 7">
    <name type="scientific">[Actinomadura] parvosata subsp. kistnae</name>
    <dbReference type="NCBI Taxonomy" id="1909395"/>
    <lineage>
        <taxon>Bacteria</taxon>
        <taxon>Bacillati</taxon>
        <taxon>Actinomycetota</taxon>
        <taxon>Actinomycetes</taxon>
        <taxon>Streptosporangiales</taxon>
        <taxon>Streptosporangiaceae</taxon>
        <taxon>Nonomuraea</taxon>
    </lineage>
</organism>
<dbReference type="GO" id="GO:0000160">
    <property type="term" value="P:phosphorelay signal transduction system"/>
    <property type="evidence" value="ECO:0007669"/>
    <property type="project" value="UniProtKB-KW"/>
</dbReference>
<accession>A0A1V0AAJ5</accession>
<dbReference type="STRING" id="1909395.BKM31_42375"/>
<protein>
    <recommendedName>
        <fullName evidence="5">Histidine kinase/HSP90-like ATPase domain-containing protein</fullName>
    </recommendedName>
</protein>
<dbReference type="InterPro" id="IPR003594">
    <property type="entry name" value="HATPase_dom"/>
</dbReference>
<feature type="transmembrane region" description="Helical" evidence="4">
    <location>
        <begin position="47"/>
        <end position="68"/>
    </location>
</feature>
<dbReference type="AlphaFoldDB" id="A0A1V0AAJ5"/>
<dbReference type="CDD" id="cd16917">
    <property type="entry name" value="HATPase_UhpB-NarQ-NarX-like"/>
    <property type="match status" value="1"/>
</dbReference>
<evidence type="ECO:0000313" key="7">
    <source>
        <dbReference type="Proteomes" id="UP000190797"/>
    </source>
</evidence>
<keyword evidence="4" id="KW-0472">Membrane</keyword>
<dbReference type="GO" id="GO:0016301">
    <property type="term" value="F:kinase activity"/>
    <property type="evidence" value="ECO:0007669"/>
    <property type="project" value="UniProtKB-KW"/>
</dbReference>
<keyword evidence="4" id="KW-0812">Transmembrane</keyword>
<dbReference type="RefSeq" id="WP_080043529.1">
    <property type="nucleotide sequence ID" value="NZ_CP017717.1"/>
</dbReference>
<dbReference type="SUPFAM" id="SSF55874">
    <property type="entry name" value="ATPase domain of HSP90 chaperone/DNA topoisomerase II/histidine kinase"/>
    <property type="match status" value="1"/>
</dbReference>
<keyword evidence="2" id="KW-0418">Kinase</keyword>
<evidence type="ECO:0000256" key="1">
    <source>
        <dbReference type="ARBA" id="ARBA00022679"/>
    </source>
</evidence>
<keyword evidence="3" id="KW-0902">Two-component regulatory system</keyword>
<dbReference type="InterPro" id="IPR036890">
    <property type="entry name" value="HATPase_C_sf"/>
</dbReference>
<keyword evidence="7" id="KW-1185">Reference proteome</keyword>
<reference evidence="7" key="1">
    <citation type="journal article" date="2017" name="Med. Chem. Commun.">
        <title>Nonomuraea sp. ATCC 55076 harbours the largest actinomycete chromosome to date and the kistamicin biosynthetic gene cluster.</title>
        <authorList>
            <person name="Nazari B."/>
            <person name="Forneris C.C."/>
            <person name="Gibson M.I."/>
            <person name="Moon K."/>
            <person name="Schramma K.R."/>
            <person name="Seyedsayamdost M.R."/>
        </authorList>
    </citation>
    <scope>NUCLEOTIDE SEQUENCE [LARGE SCALE GENOMIC DNA]</scope>
    <source>
        <strain evidence="7">ATCC 55076</strain>
    </source>
</reference>
<keyword evidence="1" id="KW-0808">Transferase</keyword>
<evidence type="ECO:0000256" key="3">
    <source>
        <dbReference type="ARBA" id="ARBA00023012"/>
    </source>
</evidence>
<dbReference type="KEGG" id="noa:BKM31_42375"/>
<feature type="transmembrane region" description="Helical" evidence="4">
    <location>
        <begin position="103"/>
        <end position="123"/>
    </location>
</feature>
<dbReference type="OrthoDB" id="3534981at2"/>
<evidence type="ECO:0000313" key="6">
    <source>
        <dbReference type="EMBL" id="AQZ67221.1"/>
    </source>
</evidence>
<dbReference type="Gene3D" id="3.30.565.10">
    <property type="entry name" value="Histidine kinase-like ATPase, C-terminal domain"/>
    <property type="match status" value="1"/>
</dbReference>
<feature type="transmembrane region" description="Helical" evidence="4">
    <location>
        <begin position="130"/>
        <end position="149"/>
    </location>
</feature>
<sequence>MRAGEGAGNAARAERVLVMAFVLFRVGGLVQIPTALITGFVHYRLPWGAVGLGLLLVAEAAAVIAWFVRRWAMPVRAVVLDVAFCCASVLAGAPLLAPEGSHTWAYFMYPFSLLACVGVGVAITRPAPMLAATAALAASYLVAQFGYMGGGWNDLPNTISYFVNSGIAWLLAGQLRRSGRSADEGWAVALARAEEMARDKEMNRYSRMLHDRVLQTMEILVSSGELDSTRLGEQLRAETRWLRTVVEGGVSEQADDIVGALQQVVSEHTRRGLHVDLTDARLRGRKELCRQVPAEVVAAVAGAVRELLTNVRKHAGVNAAVVSAGFEGGALVVSVADEGAGFETGEPRGGTGLTRSVRQRLEEVGGQVMLDSAPQAGTYVELLVPVQVSDPRLIRSG</sequence>
<evidence type="ECO:0000256" key="2">
    <source>
        <dbReference type="ARBA" id="ARBA00022777"/>
    </source>
</evidence>
<name>A0A1V0AAJ5_9ACTN</name>
<proteinExistence type="predicted"/>
<evidence type="ECO:0000256" key="4">
    <source>
        <dbReference type="SAM" id="Phobius"/>
    </source>
</evidence>
<feature type="transmembrane region" description="Helical" evidence="4">
    <location>
        <begin position="16"/>
        <end position="41"/>
    </location>
</feature>
<dbReference type="Pfam" id="PF02518">
    <property type="entry name" value="HATPase_c"/>
    <property type="match status" value="1"/>
</dbReference>
<feature type="domain" description="Histidine kinase/HSP90-like ATPase" evidence="5">
    <location>
        <begin position="303"/>
        <end position="387"/>
    </location>
</feature>
<feature type="transmembrane region" description="Helical" evidence="4">
    <location>
        <begin position="75"/>
        <end position="97"/>
    </location>
</feature>